<accession>A0A382VML6</accession>
<gene>
    <name evidence="1" type="ORF">METZ01_LOCUS400653</name>
</gene>
<dbReference type="AlphaFoldDB" id="A0A382VML6"/>
<feature type="non-terminal residue" evidence="1">
    <location>
        <position position="1"/>
    </location>
</feature>
<name>A0A382VML6_9ZZZZ</name>
<organism evidence="1">
    <name type="scientific">marine metagenome</name>
    <dbReference type="NCBI Taxonomy" id="408172"/>
    <lineage>
        <taxon>unclassified sequences</taxon>
        <taxon>metagenomes</taxon>
        <taxon>ecological metagenomes</taxon>
    </lineage>
</organism>
<protein>
    <submittedName>
        <fullName evidence="1">Uncharacterized protein</fullName>
    </submittedName>
</protein>
<dbReference type="EMBL" id="UINC01153210">
    <property type="protein sequence ID" value="SVD47799.1"/>
    <property type="molecule type" value="Genomic_DNA"/>
</dbReference>
<sequence>YTRTIIEIFKLTVVFFCQIKKKAKSFKYPRLAAWV</sequence>
<reference evidence="1" key="1">
    <citation type="submission" date="2018-05" db="EMBL/GenBank/DDBJ databases">
        <authorList>
            <person name="Lanie J.A."/>
            <person name="Ng W.-L."/>
            <person name="Kazmierczak K.M."/>
            <person name="Andrzejewski T.M."/>
            <person name="Davidsen T.M."/>
            <person name="Wayne K.J."/>
            <person name="Tettelin H."/>
            <person name="Glass J.I."/>
            <person name="Rusch D."/>
            <person name="Podicherti R."/>
            <person name="Tsui H.-C.T."/>
            <person name="Winkler M.E."/>
        </authorList>
    </citation>
    <scope>NUCLEOTIDE SEQUENCE</scope>
</reference>
<proteinExistence type="predicted"/>
<evidence type="ECO:0000313" key="1">
    <source>
        <dbReference type="EMBL" id="SVD47799.1"/>
    </source>
</evidence>